<evidence type="ECO:0000256" key="6">
    <source>
        <dbReference type="ARBA" id="ARBA00022786"/>
    </source>
</evidence>
<comment type="pathway">
    <text evidence="2">Protein modification; protein ubiquitination.</text>
</comment>
<evidence type="ECO:0000256" key="4">
    <source>
        <dbReference type="ARBA" id="ARBA00022679"/>
    </source>
</evidence>
<dbReference type="GO" id="GO:0061630">
    <property type="term" value="F:ubiquitin protein ligase activity"/>
    <property type="evidence" value="ECO:0007669"/>
    <property type="project" value="UniProtKB-EC"/>
</dbReference>
<feature type="region of interest" description="Disordered" evidence="9">
    <location>
        <begin position="171"/>
        <end position="234"/>
    </location>
</feature>
<reference evidence="11" key="1">
    <citation type="submission" date="2022-04" db="EMBL/GenBank/DDBJ databases">
        <title>A functionally conserved STORR gene fusion in Papaver species that diverged 16.8 million years ago.</title>
        <authorList>
            <person name="Catania T."/>
        </authorList>
    </citation>
    <scope>NUCLEOTIDE SEQUENCE</scope>
    <source>
        <strain evidence="11">S-188037</strain>
    </source>
</reference>
<feature type="domain" description="Protein kinase" evidence="10">
    <location>
        <begin position="504"/>
        <end position="767"/>
    </location>
</feature>
<dbReference type="GO" id="GO:0004672">
    <property type="term" value="F:protein kinase activity"/>
    <property type="evidence" value="ECO:0007669"/>
    <property type="project" value="InterPro"/>
</dbReference>
<gene>
    <name evidence="11" type="ORF">MKW98_014526</name>
</gene>
<dbReference type="FunFam" id="3.30.200.20:FF:000162">
    <property type="entry name" value="Adenine nucleotide alpha hydrolase-like domain kinase"/>
    <property type="match status" value="1"/>
</dbReference>
<evidence type="ECO:0000259" key="10">
    <source>
        <dbReference type="PROSITE" id="PS50011"/>
    </source>
</evidence>
<evidence type="ECO:0000256" key="2">
    <source>
        <dbReference type="ARBA" id="ARBA00004906"/>
    </source>
</evidence>
<dbReference type="PANTHER" id="PTHR45647:SF93">
    <property type="entry name" value="KINASE WITH ADENINE NUCLEOTIDE ALPHA HYDROLASES-LIKE DOMAIN-CONTAINING PROTEIN"/>
    <property type="match status" value="1"/>
</dbReference>
<keyword evidence="12" id="KW-1185">Reference proteome</keyword>
<evidence type="ECO:0000313" key="11">
    <source>
        <dbReference type="EMBL" id="KAI3910141.1"/>
    </source>
</evidence>
<feature type="region of interest" description="Disordered" evidence="9">
    <location>
        <begin position="251"/>
        <end position="351"/>
    </location>
</feature>
<evidence type="ECO:0000256" key="7">
    <source>
        <dbReference type="ARBA" id="ARBA00022840"/>
    </source>
</evidence>
<sequence length="910" mass="101802">MGHSTAGDDDSGMPNVVVAIDKDKNSQFALKWAIENLPIPNQSIILVHVKVKSYHSDGSSHGSSDSNKDPAESSESQQLFLPFRGFCARKGIISKEVVLEDTDVPRTIADYVDSNYITYVVLGASHRNAITRNFMKKQEVPSAVVKLAPDFCNVYVISKSKAVTIRSASRPVPIGAPTRNQSSPKRVDAPPPKHLSASDNSDSEDSNMETCNDNYRTVVNSPRRSHRKSTGSRLPGLSRFLDCGMCRSRSMYARGPSRRGPGPVPVERRPGPSFGSKSVEQHLAQTPPRDRLKYTNKTVPIKNNLPKNTHDRFARSPVAAKQLDYPYDSHSTVSSNSSNGSPGSSQRHSQSGYDFVDEISGCSDESSIASKEIELEMMRLKMELQQTMDLYSKACKDAISAKQTAQDLQRWKMEENYKYELAKAAQEQALEQAKIEQIKTQEAIEAAHKSQKVAQMEARKAMEAEIKSHCEAEDKNKNKVPSSFNYCRYRRYSVEEIEYATNHFAESSKIGEGGYGPVYRTTIDHTPVAVKLLRSDAAQGMQQFQQEVEILSCIRHPNMVLLLGACPENGCLVYEYMDNGSLDDRLFRRGDTPPIPWNIRFKIAAEIATALLFLHQTKPEPLVHRDLKPGNILLDRNYTSKISDVGLARLVPPSMADNVTQYRMTSAAGTFCYIDPEYQQTGMLGTKSDVYSLGIMLLQIITARPPMGLAHYVARAIEKGTFVDMLDPTVPDWPVEEALAFAKIAIQCTELRKKDRPDLGTVILPELNRLKELGMSESNEASFYGHAPWSYSVHSRPVSSATSQVSNDQEFHAWSPIKIILRREKATGQRPGVDSGRFVSKKQFTGKMTKNNNNQVTVCNVNEICCTYICNPRYRVMDAFSVRRLLRATFLKQAFFFSNFVQTVEQVHIL</sequence>
<dbReference type="CDD" id="cd01989">
    <property type="entry name" value="USP_STK_Ubox_N"/>
    <property type="match status" value="1"/>
</dbReference>
<evidence type="ECO:0000256" key="3">
    <source>
        <dbReference type="ARBA" id="ARBA00012483"/>
    </source>
</evidence>
<keyword evidence="7" id="KW-0067">ATP-binding</keyword>
<keyword evidence="4" id="KW-0808">Transferase</keyword>
<dbReference type="Gene3D" id="1.10.510.10">
    <property type="entry name" value="Transferase(Phosphotransferase) domain 1"/>
    <property type="match status" value="1"/>
</dbReference>
<dbReference type="InterPro" id="IPR011009">
    <property type="entry name" value="Kinase-like_dom_sf"/>
</dbReference>
<dbReference type="InterPro" id="IPR008271">
    <property type="entry name" value="Ser/Thr_kinase_AS"/>
</dbReference>
<dbReference type="PANTHER" id="PTHR45647">
    <property type="entry name" value="OS02G0152300 PROTEIN"/>
    <property type="match status" value="1"/>
</dbReference>
<dbReference type="Gene3D" id="3.30.200.20">
    <property type="entry name" value="Phosphorylase Kinase, domain 1"/>
    <property type="match status" value="1"/>
</dbReference>
<keyword evidence="5" id="KW-0547">Nucleotide-binding</keyword>
<dbReference type="SMART" id="SM00220">
    <property type="entry name" value="S_TKc"/>
    <property type="match status" value="1"/>
</dbReference>
<dbReference type="FunFam" id="1.10.510.10:FF:000498">
    <property type="entry name" value="U-box domain-containing protein 51"/>
    <property type="match status" value="1"/>
</dbReference>
<keyword evidence="6" id="KW-0833">Ubl conjugation pathway</keyword>
<dbReference type="InterPro" id="IPR014729">
    <property type="entry name" value="Rossmann-like_a/b/a_fold"/>
</dbReference>
<dbReference type="InterPro" id="IPR000719">
    <property type="entry name" value="Prot_kinase_dom"/>
</dbReference>
<dbReference type="Proteomes" id="UP001202328">
    <property type="component" value="Unassembled WGS sequence"/>
</dbReference>
<dbReference type="InterPro" id="IPR006016">
    <property type="entry name" value="UspA"/>
</dbReference>
<organism evidence="11 12">
    <name type="scientific">Papaver atlanticum</name>
    <dbReference type="NCBI Taxonomy" id="357466"/>
    <lineage>
        <taxon>Eukaryota</taxon>
        <taxon>Viridiplantae</taxon>
        <taxon>Streptophyta</taxon>
        <taxon>Embryophyta</taxon>
        <taxon>Tracheophyta</taxon>
        <taxon>Spermatophyta</taxon>
        <taxon>Magnoliopsida</taxon>
        <taxon>Ranunculales</taxon>
        <taxon>Papaveraceae</taxon>
        <taxon>Papaveroideae</taxon>
        <taxon>Papaver</taxon>
    </lineage>
</organism>
<dbReference type="Pfam" id="PF00069">
    <property type="entry name" value="Pkinase"/>
    <property type="match status" value="1"/>
</dbReference>
<dbReference type="InterPro" id="IPR051348">
    <property type="entry name" value="U-box_ubiquitin_ligases"/>
</dbReference>
<dbReference type="SUPFAM" id="SSF52402">
    <property type="entry name" value="Adenine nucleotide alpha hydrolases-like"/>
    <property type="match status" value="1"/>
</dbReference>
<evidence type="ECO:0000256" key="9">
    <source>
        <dbReference type="SAM" id="MobiDB-lite"/>
    </source>
</evidence>
<feature type="compositionally biased region" description="Low complexity" evidence="9">
    <location>
        <begin position="329"/>
        <end position="349"/>
    </location>
</feature>
<dbReference type="AlphaFoldDB" id="A0AAD4SL32"/>
<accession>A0AAD4SL32</accession>
<dbReference type="Gene3D" id="3.40.50.620">
    <property type="entry name" value="HUPs"/>
    <property type="match status" value="1"/>
</dbReference>
<evidence type="ECO:0000256" key="8">
    <source>
        <dbReference type="ARBA" id="ARBA00023054"/>
    </source>
</evidence>
<dbReference type="Pfam" id="PF00582">
    <property type="entry name" value="Usp"/>
    <property type="match status" value="1"/>
</dbReference>
<evidence type="ECO:0000313" key="12">
    <source>
        <dbReference type="Proteomes" id="UP001202328"/>
    </source>
</evidence>
<name>A0AAD4SL32_9MAGN</name>
<dbReference type="EC" id="2.3.2.27" evidence="3"/>
<feature type="compositionally biased region" description="Polar residues" evidence="9">
    <location>
        <begin position="208"/>
        <end position="222"/>
    </location>
</feature>
<dbReference type="PROSITE" id="PS00108">
    <property type="entry name" value="PROTEIN_KINASE_ST"/>
    <property type="match status" value="1"/>
</dbReference>
<dbReference type="EMBL" id="JAJJMB010010276">
    <property type="protein sequence ID" value="KAI3910141.1"/>
    <property type="molecule type" value="Genomic_DNA"/>
</dbReference>
<comment type="caution">
    <text evidence="11">The sequence shown here is derived from an EMBL/GenBank/DDBJ whole genome shotgun (WGS) entry which is preliminary data.</text>
</comment>
<dbReference type="CDD" id="cd14066">
    <property type="entry name" value="STKc_IRAK"/>
    <property type="match status" value="1"/>
</dbReference>
<comment type="catalytic activity">
    <reaction evidence="1">
        <text>S-ubiquitinyl-[E2 ubiquitin-conjugating enzyme]-L-cysteine + [acceptor protein]-L-lysine = [E2 ubiquitin-conjugating enzyme]-L-cysteine + N(6)-ubiquitinyl-[acceptor protein]-L-lysine.</text>
        <dbReference type="EC" id="2.3.2.27"/>
    </reaction>
</comment>
<dbReference type="SUPFAM" id="SSF56112">
    <property type="entry name" value="Protein kinase-like (PK-like)"/>
    <property type="match status" value="1"/>
</dbReference>
<dbReference type="PROSITE" id="PS50011">
    <property type="entry name" value="PROTEIN_KINASE_DOM"/>
    <property type="match status" value="1"/>
</dbReference>
<dbReference type="GO" id="GO:0005524">
    <property type="term" value="F:ATP binding"/>
    <property type="evidence" value="ECO:0007669"/>
    <property type="project" value="UniProtKB-KW"/>
</dbReference>
<evidence type="ECO:0000256" key="1">
    <source>
        <dbReference type="ARBA" id="ARBA00000900"/>
    </source>
</evidence>
<keyword evidence="8" id="KW-0175">Coiled coil</keyword>
<protein>
    <recommendedName>
        <fullName evidence="3">RING-type E3 ubiquitin transferase</fullName>
        <ecNumber evidence="3">2.3.2.27</ecNumber>
    </recommendedName>
</protein>
<proteinExistence type="predicted"/>
<evidence type="ECO:0000256" key="5">
    <source>
        <dbReference type="ARBA" id="ARBA00022741"/>
    </source>
</evidence>